<accession>A0ABN7SJR3</accession>
<comment type="similarity">
    <text evidence="1 2">Belongs to the small heat shock protein (HSP20) family.</text>
</comment>
<dbReference type="InterPro" id="IPR002068">
    <property type="entry name" value="A-crystallin/Hsp20_dom"/>
</dbReference>
<feature type="compositionally biased region" description="Basic and acidic residues" evidence="3">
    <location>
        <begin position="347"/>
        <end position="384"/>
    </location>
</feature>
<sequence>MSFFADNYSNRSGATSRSSLYRPSSRASLPSFLSLQNSSYRVLQDDEDKWLTEIPVDPIFMEHTDKINVKVVKYSLQISCEVFDTIGEGRMAKTQQYKLNKRITLPDDCKLETLDVVVDKKRTVVRIVCDKIPGHSRCMSRNSRASRAGSRMGSALGFYDQPRSGLATPNMFAPTFGQPSRPDSRSSFYGEMNGGRNINGTSKTELDEVENSDKRWESRLVLDENFAGEVGSIRSYKRNDFILIEKKIPIPSDVQLGTVSTFIKDGVVVIMGMKKQSQSTFVPNGAGDLKIDTATQAQIHREMTSSLNATDLTPSRPTMIAPPAAVKQPESPQSPEKPLAPIIPPEQKTESAKSVEKNAIEKPAEARTEEKTQPAKPEEEKFAAKTESFQLQEHLGRSSSRATPTQRSRNVSQSSVSSRRSSISEAHKAATDAESQEDESGNGPVCEIIENSDKKWEVRLNVPAMFLEAPENVKVKVSKKKISIKASVTKSSKTSTLSREVNIPSDVNQKKLSVEAVKEDGALILRCPKHQK</sequence>
<feature type="domain" description="SHSP" evidence="4">
    <location>
        <begin position="436"/>
        <end position="532"/>
    </location>
</feature>
<dbReference type="SUPFAM" id="SSF49764">
    <property type="entry name" value="HSP20-like chaperones"/>
    <property type="match status" value="1"/>
</dbReference>
<protein>
    <submittedName>
        <fullName evidence="5">Oidioi.mRNA.OKI2018_I69.XSR.g15286.t1.cds</fullName>
    </submittedName>
</protein>
<name>A0ABN7SJR3_OIKDI</name>
<feature type="compositionally biased region" description="Polar residues" evidence="3">
    <location>
        <begin position="306"/>
        <end position="316"/>
    </location>
</feature>
<dbReference type="PROSITE" id="PS01031">
    <property type="entry name" value="SHSP"/>
    <property type="match status" value="1"/>
</dbReference>
<dbReference type="EMBL" id="OU015569">
    <property type="protein sequence ID" value="CAG5097908.1"/>
    <property type="molecule type" value="Genomic_DNA"/>
</dbReference>
<evidence type="ECO:0000256" key="1">
    <source>
        <dbReference type="PROSITE-ProRule" id="PRU00285"/>
    </source>
</evidence>
<evidence type="ECO:0000313" key="5">
    <source>
        <dbReference type="EMBL" id="CAG5097908.1"/>
    </source>
</evidence>
<feature type="region of interest" description="Disordered" evidence="3">
    <location>
        <begin position="306"/>
        <end position="446"/>
    </location>
</feature>
<reference evidence="5 6" key="1">
    <citation type="submission" date="2021-04" db="EMBL/GenBank/DDBJ databases">
        <authorList>
            <person name="Bliznina A."/>
        </authorList>
    </citation>
    <scope>NUCLEOTIDE SEQUENCE [LARGE SCALE GENOMIC DNA]</scope>
</reference>
<feature type="compositionally biased region" description="Polar residues" evidence="3">
    <location>
        <begin position="7"/>
        <end position="24"/>
    </location>
</feature>
<gene>
    <name evidence="5" type="ORF">OKIOD_LOCUS6844</name>
</gene>
<dbReference type="Pfam" id="PF00011">
    <property type="entry name" value="HSP20"/>
    <property type="match status" value="1"/>
</dbReference>
<feature type="compositionally biased region" description="Low complexity" evidence="3">
    <location>
        <begin position="406"/>
        <end position="424"/>
    </location>
</feature>
<evidence type="ECO:0000259" key="4">
    <source>
        <dbReference type="PROSITE" id="PS01031"/>
    </source>
</evidence>
<evidence type="ECO:0000256" key="2">
    <source>
        <dbReference type="RuleBase" id="RU003616"/>
    </source>
</evidence>
<organism evidence="5 6">
    <name type="scientific">Oikopleura dioica</name>
    <name type="common">Tunicate</name>
    <dbReference type="NCBI Taxonomy" id="34765"/>
    <lineage>
        <taxon>Eukaryota</taxon>
        <taxon>Metazoa</taxon>
        <taxon>Chordata</taxon>
        <taxon>Tunicata</taxon>
        <taxon>Appendicularia</taxon>
        <taxon>Copelata</taxon>
        <taxon>Oikopleuridae</taxon>
        <taxon>Oikopleura</taxon>
    </lineage>
</organism>
<feature type="region of interest" description="Disordered" evidence="3">
    <location>
        <begin position="1"/>
        <end position="24"/>
    </location>
</feature>
<dbReference type="Proteomes" id="UP001158576">
    <property type="component" value="Chromosome XSR"/>
</dbReference>
<dbReference type="Gene3D" id="2.60.40.790">
    <property type="match status" value="1"/>
</dbReference>
<feature type="region of interest" description="Disordered" evidence="3">
    <location>
        <begin position="174"/>
        <end position="210"/>
    </location>
</feature>
<proteinExistence type="inferred from homology"/>
<evidence type="ECO:0000256" key="3">
    <source>
        <dbReference type="SAM" id="MobiDB-lite"/>
    </source>
</evidence>
<dbReference type="InterPro" id="IPR008978">
    <property type="entry name" value="HSP20-like_chaperone"/>
</dbReference>
<feature type="compositionally biased region" description="Polar residues" evidence="3">
    <location>
        <begin position="387"/>
        <end position="405"/>
    </location>
</feature>
<evidence type="ECO:0000313" key="6">
    <source>
        <dbReference type="Proteomes" id="UP001158576"/>
    </source>
</evidence>
<keyword evidence="6" id="KW-1185">Reference proteome</keyword>